<proteinExistence type="predicted"/>
<evidence type="ECO:0000313" key="1">
    <source>
        <dbReference type="EMBL" id="TLU61282.1"/>
    </source>
</evidence>
<dbReference type="Proteomes" id="UP000307790">
    <property type="component" value="Unassembled WGS sequence"/>
</dbReference>
<keyword evidence="2" id="KW-1185">Reference proteome</keyword>
<dbReference type="OrthoDB" id="6996187at2"/>
<reference evidence="1 2" key="1">
    <citation type="submission" date="2019-05" db="EMBL/GenBank/DDBJ databases">
        <title>Genome sequences of Thalassotalea litorea 1K03283.</title>
        <authorList>
            <person name="Zhang D."/>
        </authorList>
    </citation>
    <scope>NUCLEOTIDE SEQUENCE [LARGE SCALE GENOMIC DNA]</scope>
    <source>
        <strain evidence="1 2">MCCC 1K03283</strain>
    </source>
</reference>
<accession>A0A5R9IIZ2</accession>
<dbReference type="AlphaFoldDB" id="A0A5R9IIZ2"/>
<dbReference type="RefSeq" id="WP_138321063.1">
    <property type="nucleotide sequence ID" value="NZ_VCBC01000017.1"/>
</dbReference>
<organism evidence="1 2">
    <name type="scientific">Thalassotalea litorea</name>
    <dbReference type="NCBI Taxonomy" id="2020715"/>
    <lineage>
        <taxon>Bacteria</taxon>
        <taxon>Pseudomonadati</taxon>
        <taxon>Pseudomonadota</taxon>
        <taxon>Gammaproteobacteria</taxon>
        <taxon>Alteromonadales</taxon>
        <taxon>Colwelliaceae</taxon>
        <taxon>Thalassotalea</taxon>
    </lineage>
</organism>
<sequence length="126" mass="15470">MFEWFRRRKQPYERRQILNDGIGFAMEFGRNWLKPIQSRLEKLYPHLTNEELDTFNQSCQEAMFFGHSLVYNFAEGENKLMDFEVFTNRILEKHPWFSESKLKRLYSQSCYYTYKDFGPLEKIKRD</sequence>
<evidence type="ECO:0000313" key="2">
    <source>
        <dbReference type="Proteomes" id="UP000307790"/>
    </source>
</evidence>
<gene>
    <name evidence="1" type="ORF">FE810_14825</name>
</gene>
<comment type="caution">
    <text evidence="1">The sequence shown here is derived from an EMBL/GenBank/DDBJ whole genome shotgun (WGS) entry which is preliminary data.</text>
</comment>
<protein>
    <submittedName>
        <fullName evidence="1">Uncharacterized protein</fullName>
    </submittedName>
</protein>
<name>A0A5R9IIZ2_9GAMM</name>
<dbReference type="EMBL" id="VCBC01000017">
    <property type="protein sequence ID" value="TLU61282.1"/>
    <property type="molecule type" value="Genomic_DNA"/>
</dbReference>